<sequence>MSLTARTWPSLLKNALLAIGSLGACLRENSRVKLTMNYKEIKQLINTTRSLRTYQRNQIEKHNLTVTIQAVMIILNRKQIIIESKWNKDIVRQQSISTRITDINVQGLITKNYMLMINNEAVALTEVLLKSLDKWAKKEDKKNKIQLTKEQKQDFLKDICQHT</sequence>
<gene>
    <name evidence="2" type="ORF">GMARGA_LOCUS14391</name>
</gene>
<evidence type="ECO:0000313" key="3">
    <source>
        <dbReference type="Proteomes" id="UP000789901"/>
    </source>
</evidence>
<keyword evidence="1" id="KW-0732">Signal</keyword>
<feature type="chain" id="PRO_5047400963" evidence="1">
    <location>
        <begin position="24"/>
        <end position="163"/>
    </location>
</feature>
<proteinExistence type="predicted"/>
<accession>A0ABN7V4S6</accession>
<comment type="caution">
    <text evidence="2">The sequence shown here is derived from an EMBL/GenBank/DDBJ whole genome shotgun (WGS) entry which is preliminary data.</text>
</comment>
<organism evidence="2 3">
    <name type="scientific">Gigaspora margarita</name>
    <dbReference type="NCBI Taxonomy" id="4874"/>
    <lineage>
        <taxon>Eukaryota</taxon>
        <taxon>Fungi</taxon>
        <taxon>Fungi incertae sedis</taxon>
        <taxon>Mucoromycota</taxon>
        <taxon>Glomeromycotina</taxon>
        <taxon>Glomeromycetes</taxon>
        <taxon>Diversisporales</taxon>
        <taxon>Gigasporaceae</taxon>
        <taxon>Gigaspora</taxon>
    </lineage>
</organism>
<feature type="signal peptide" evidence="1">
    <location>
        <begin position="1"/>
        <end position="23"/>
    </location>
</feature>
<protein>
    <submittedName>
        <fullName evidence="2">8474_t:CDS:1</fullName>
    </submittedName>
</protein>
<dbReference type="PROSITE" id="PS51257">
    <property type="entry name" value="PROKAR_LIPOPROTEIN"/>
    <property type="match status" value="1"/>
</dbReference>
<name>A0ABN7V4S6_GIGMA</name>
<reference evidence="2 3" key="1">
    <citation type="submission" date="2021-06" db="EMBL/GenBank/DDBJ databases">
        <authorList>
            <person name="Kallberg Y."/>
            <person name="Tangrot J."/>
            <person name="Rosling A."/>
        </authorList>
    </citation>
    <scope>NUCLEOTIDE SEQUENCE [LARGE SCALE GENOMIC DNA]</scope>
    <source>
        <strain evidence="2 3">120-4 pot B 10/14</strain>
    </source>
</reference>
<evidence type="ECO:0000313" key="2">
    <source>
        <dbReference type="EMBL" id="CAG8730916.1"/>
    </source>
</evidence>
<dbReference type="EMBL" id="CAJVQB010009519">
    <property type="protein sequence ID" value="CAG8730916.1"/>
    <property type="molecule type" value="Genomic_DNA"/>
</dbReference>
<keyword evidence="3" id="KW-1185">Reference proteome</keyword>
<evidence type="ECO:0000256" key="1">
    <source>
        <dbReference type="SAM" id="SignalP"/>
    </source>
</evidence>
<dbReference type="Proteomes" id="UP000789901">
    <property type="component" value="Unassembled WGS sequence"/>
</dbReference>